<dbReference type="InterPro" id="IPR016205">
    <property type="entry name" value="Glycerol_DH"/>
</dbReference>
<organism evidence="15">
    <name type="scientific">Thermogladius calderae</name>
    <dbReference type="NCBI Taxonomy" id="1200300"/>
    <lineage>
        <taxon>Archaea</taxon>
        <taxon>Thermoproteota</taxon>
        <taxon>Thermoprotei</taxon>
        <taxon>Desulfurococcales</taxon>
        <taxon>Desulfurococcaceae</taxon>
        <taxon>Thermogladius</taxon>
    </lineage>
</organism>
<evidence type="ECO:0000256" key="2">
    <source>
        <dbReference type="ARBA" id="ARBA00022516"/>
    </source>
</evidence>
<gene>
    <name evidence="11" type="primary">egsA</name>
    <name evidence="15" type="ORF">ENM60_03570</name>
</gene>
<dbReference type="InterPro" id="IPR032837">
    <property type="entry name" value="G1PDH"/>
</dbReference>
<feature type="binding site" evidence="11">
    <location>
        <position position="256"/>
    </location>
    <ligand>
        <name>Zn(2+)</name>
        <dbReference type="ChEBI" id="CHEBI:29105"/>
        <note>catalytic</note>
    </ligand>
</feature>
<evidence type="ECO:0000313" key="15">
    <source>
        <dbReference type="EMBL" id="HHP67852.1"/>
    </source>
</evidence>
<keyword evidence="1 11" id="KW-0963">Cytoplasm</keyword>
<evidence type="ECO:0000256" key="8">
    <source>
        <dbReference type="ARBA" id="ARBA00023098"/>
    </source>
</evidence>
<keyword evidence="6 11" id="KW-0560">Oxidoreductase</keyword>
<feature type="binding site" evidence="13">
    <location>
        <position position="129"/>
    </location>
    <ligand>
        <name>glycerol</name>
        <dbReference type="ChEBI" id="CHEBI:17754"/>
    </ligand>
</feature>
<keyword evidence="4 11" id="KW-0862">Zinc</keyword>
<dbReference type="EMBL" id="DRYK01000048">
    <property type="protein sequence ID" value="HHP67852.1"/>
    <property type="molecule type" value="Genomic_DNA"/>
</dbReference>
<evidence type="ECO:0000256" key="12">
    <source>
        <dbReference type="PIRSR" id="PIRSR000112-1"/>
    </source>
</evidence>
<comment type="subcellular location">
    <subcellularLocation>
        <location evidence="11">Cytoplasm</location>
    </subcellularLocation>
</comment>
<feature type="binding site" evidence="11 14">
    <location>
        <begin position="102"/>
        <end position="106"/>
    </location>
    <ligand>
        <name>NAD(+)</name>
        <dbReference type="ChEBI" id="CHEBI:57540"/>
    </ligand>
</feature>
<feature type="binding site" evidence="11 14">
    <location>
        <begin position="124"/>
        <end position="127"/>
    </location>
    <ligand>
        <name>NAD(+)</name>
        <dbReference type="ChEBI" id="CHEBI:57540"/>
    </ligand>
</feature>
<dbReference type="Gene3D" id="3.40.50.1970">
    <property type="match status" value="1"/>
</dbReference>
<dbReference type="PANTHER" id="PTHR43616:SF5">
    <property type="entry name" value="GLYCEROL DEHYDROGENASE 1"/>
    <property type="match status" value="1"/>
</dbReference>
<comment type="function">
    <text evidence="11">Catalyzes the NAD(P)H-dependent reduction of dihydroxyacetonephosphate (DHAP or glycerone phosphate) to glycerol 1-phosphate (G1P). The G1P thus generated is used as the glycerophosphate backbone of phospholipids in the cellular membranes of Archaea.</text>
</comment>
<dbReference type="EC" id="1.1.1.261" evidence="11"/>
<dbReference type="CDD" id="cd08173">
    <property type="entry name" value="Gro1PDH"/>
    <property type="match status" value="1"/>
</dbReference>
<name>A0A7J3XYS9_9CREN</name>
<feature type="binding site" evidence="11">
    <location>
        <position position="176"/>
    </location>
    <ligand>
        <name>substrate</name>
    </ligand>
</feature>
<protein>
    <recommendedName>
        <fullName evidence="11">Glycerol-1-phosphate dehydrogenase [NAD(P)+]</fullName>
        <shortName evidence="11">G1P dehydrogenase</shortName>
        <shortName evidence="11">G1PDH</shortName>
        <ecNumber evidence="11">1.1.1.261</ecNumber>
    </recommendedName>
    <alternativeName>
        <fullName evidence="11">Enantiomeric glycerophosphate synthase</fullName>
    </alternativeName>
    <alternativeName>
        <fullName evidence="11">sn-glycerol-1-phosphate dehydrogenase</fullName>
    </alternativeName>
</protein>
<evidence type="ECO:0000256" key="14">
    <source>
        <dbReference type="PIRSR" id="PIRSR000112-3"/>
    </source>
</evidence>
<dbReference type="Pfam" id="PF13685">
    <property type="entry name" value="Fe-ADH_2"/>
    <property type="match status" value="1"/>
</dbReference>
<keyword evidence="7 11" id="KW-0520">NAD</keyword>
<sequence length="356" mass="37793">MGVVLSIHEIKLPFIVVVGSKILDKTPSVLESLGGRSGSGVGVVAGRNTWEVAGRIVAEHLESAGFRVNFFEAGEASVSEAERLAGAIKREGVEFILGVGGGRVIDLAKYAASRVGGRMVSVPTAPSHDGISSPFASLKGFERPTSIYATTPSAIVADTHVISKAPKRLILAGVGDLIGKLTAVKDWRLAHRLKGEYYGEYAAQLALLSAKHVLRYHELIASGGEEGVRILVEALISSGVAMCIAGSSRPASGSEHLFSHALDILAPGKALHGEQVALGTILMLYLYGDKRWRLVRSIMRKIGLPTRAEELNIPVETIVKALTIAHKIRPERYTILGENGITSEAAARLVKETGVA</sequence>
<evidence type="ECO:0000256" key="3">
    <source>
        <dbReference type="ARBA" id="ARBA00022723"/>
    </source>
</evidence>
<keyword evidence="8 11" id="KW-0443">Lipid metabolism</keyword>
<proteinExistence type="inferred from homology"/>
<evidence type="ECO:0000256" key="13">
    <source>
        <dbReference type="PIRSR" id="PIRSR000112-2"/>
    </source>
</evidence>
<dbReference type="UniPathway" id="UPA00940"/>
<comment type="caution">
    <text evidence="15">The sequence shown here is derived from an EMBL/GenBank/DDBJ whole genome shotgun (WGS) entry which is preliminary data.</text>
</comment>
<evidence type="ECO:0000256" key="9">
    <source>
        <dbReference type="ARBA" id="ARBA00023209"/>
    </source>
</evidence>
<evidence type="ECO:0000256" key="1">
    <source>
        <dbReference type="ARBA" id="ARBA00022490"/>
    </source>
</evidence>
<feature type="binding site" evidence="11">
    <location>
        <position position="129"/>
    </location>
    <ligand>
        <name>substrate</name>
    </ligand>
</feature>
<feature type="binding site" evidence="11">
    <location>
        <position position="272"/>
    </location>
    <ligand>
        <name>Zn(2+)</name>
        <dbReference type="ChEBI" id="CHEBI:29105"/>
        <note>catalytic</note>
    </ligand>
</feature>
<keyword evidence="3 11" id="KW-0479">Metal-binding</keyword>
<keyword evidence="5 11" id="KW-0521">NADP</keyword>
<feature type="binding site" evidence="12">
    <location>
        <position position="176"/>
    </location>
    <ligand>
        <name>glycerol</name>
        <dbReference type="ChEBI" id="CHEBI:17754"/>
    </ligand>
</feature>
<keyword evidence="2 11" id="KW-0444">Lipid biosynthesis</keyword>
<keyword evidence="10 11" id="KW-1208">Phospholipid metabolism</keyword>
<feature type="binding site" evidence="12">
    <location>
        <position position="272"/>
    </location>
    <ligand>
        <name>glycerol</name>
        <dbReference type="ChEBI" id="CHEBI:17754"/>
    </ligand>
</feature>
<comment type="catalytic activity">
    <reaction evidence="11">
        <text>sn-glycerol 1-phosphate + NAD(+) = dihydroxyacetone phosphate + NADH + H(+)</text>
        <dbReference type="Rhea" id="RHEA:21412"/>
        <dbReference type="ChEBI" id="CHEBI:15378"/>
        <dbReference type="ChEBI" id="CHEBI:57540"/>
        <dbReference type="ChEBI" id="CHEBI:57642"/>
        <dbReference type="ChEBI" id="CHEBI:57685"/>
        <dbReference type="ChEBI" id="CHEBI:57945"/>
        <dbReference type="EC" id="1.1.1.261"/>
    </reaction>
</comment>
<comment type="similarity">
    <text evidence="11">Belongs to the glycerol-1-phosphate dehydrogenase family.</text>
</comment>
<dbReference type="InterPro" id="IPR023002">
    <property type="entry name" value="G1P_dehydrogenase_arc"/>
</dbReference>
<comment type="cofactor">
    <cofactor evidence="11 12">
        <name>Zn(2+)</name>
        <dbReference type="ChEBI" id="CHEBI:29105"/>
    </cofactor>
    <text evidence="11 12">Binds 1 zinc ion per subunit.</text>
</comment>
<dbReference type="GO" id="GO:0050492">
    <property type="term" value="F:glycerol-1-phosphate dehydrogenase [NAD(P)+] activity"/>
    <property type="evidence" value="ECO:0007669"/>
    <property type="project" value="UniProtKB-UniRule"/>
</dbReference>
<dbReference type="SUPFAM" id="SSF56796">
    <property type="entry name" value="Dehydroquinate synthase-like"/>
    <property type="match status" value="1"/>
</dbReference>
<evidence type="ECO:0000256" key="5">
    <source>
        <dbReference type="ARBA" id="ARBA00022857"/>
    </source>
</evidence>
<dbReference type="GO" id="GO:0005737">
    <property type="term" value="C:cytoplasm"/>
    <property type="evidence" value="ECO:0007669"/>
    <property type="project" value="UniProtKB-SubCell"/>
</dbReference>
<dbReference type="GO" id="GO:0006650">
    <property type="term" value="P:glycerophospholipid metabolic process"/>
    <property type="evidence" value="ECO:0007669"/>
    <property type="project" value="UniProtKB-UniRule"/>
</dbReference>
<keyword evidence="9 11" id="KW-0594">Phospholipid biosynthesis</keyword>
<dbReference type="GO" id="GO:0008654">
    <property type="term" value="P:phospholipid biosynthetic process"/>
    <property type="evidence" value="ECO:0007669"/>
    <property type="project" value="UniProtKB-KW"/>
</dbReference>
<dbReference type="AlphaFoldDB" id="A0A7J3XYS9"/>
<feature type="binding site" evidence="11">
    <location>
        <position position="176"/>
    </location>
    <ligand>
        <name>Zn(2+)</name>
        <dbReference type="ChEBI" id="CHEBI:29105"/>
        <note>catalytic</note>
    </ligand>
</feature>
<evidence type="ECO:0000256" key="7">
    <source>
        <dbReference type="ARBA" id="ARBA00023027"/>
    </source>
</evidence>
<dbReference type="GO" id="GO:0046872">
    <property type="term" value="F:metal ion binding"/>
    <property type="evidence" value="ECO:0007669"/>
    <property type="project" value="UniProtKB-KW"/>
</dbReference>
<evidence type="ECO:0000256" key="6">
    <source>
        <dbReference type="ARBA" id="ARBA00023002"/>
    </source>
</evidence>
<accession>A0A7J3XYS9</accession>
<comment type="catalytic activity">
    <reaction evidence="11">
        <text>sn-glycerol 1-phosphate + NADP(+) = dihydroxyacetone phosphate + NADPH + H(+)</text>
        <dbReference type="Rhea" id="RHEA:21416"/>
        <dbReference type="ChEBI" id="CHEBI:15378"/>
        <dbReference type="ChEBI" id="CHEBI:57642"/>
        <dbReference type="ChEBI" id="CHEBI:57685"/>
        <dbReference type="ChEBI" id="CHEBI:57783"/>
        <dbReference type="ChEBI" id="CHEBI:58349"/>
        <dbReference type="EC" id="1.1.1.261"/>
    </reaction>
</comment>
<dbReference type="PIRSF" id="PIRSF000112">
    <property type="entry name" value="Glycerol_dehydrogenase"/>
    <property type="match status" value="1"/>
</dbReference>
<comment type="pathway">
    <text evidence="11">Membrane lipid metabolism; glycerophospholipid metabolism.</text>
</comment>
<feature type="binding site" evidence="11">
    <location>
        <position position="260"/>
    </location>
    <ligand>
        <name>substrate</name>
    </ligand>
</feature>
<feature type="binding site" evidence="12">
    <location>
        <position position="256"/>
    </location>
    <ligand>
        <name>glycerol</name>
        <dbReference type="ChEBI" id="CHEBI:17754"/>
    </ligand>
</feature>
<comment type="subunit">
    <text evidence="11">Homodimer.</text>
</comment>
<dbReference type="HAMAP" id="MF_00497_A">
    <property type="entry name" value="G1P_dehydrogenase_A"/>
    <property type="match status" value="1"/>
</dbReference>
<reference evidence="15" key="1">
    <citation type="journal article" date="2020" name="mSystems">
        <title>Genome- and Community-Level Interaction Insights into Carbon Utilization and Element Cycling Functions of Hydrothermarchaeota in Hydrothermal Sediment.</title>
        <authorList>
            <person name="Zhou Z."/>
            <person name="Liu Y."/>
            <person name="Xu W."/>
            <person name="Pan J."/>
            <person name="Luo Z.H."/>
            <person name="Li M."/>
        </authorList>
    </citation>
    <scope>NUCLEOTIDE SEQUENCE [LARGE SCALE GENOMIC DNA]</scope>
    <source>
        <strain evidence="15">SpSt-110</strain>
    </source>
</reference>
<dbReference type="Gene3D" id="1.20.1090.10">
    <property type="entry name" value="Dehydroquinate synthase-like - alpha domain"/>
    <property type="match status" value="1"/>
</dbReference>
<dbReference type="NCBIfam" id="NF002022">
    <property type="entry name" value="PRK00843.1"/>
    <property type="match status" value="1"/>
</dbReference>
<evidence type="ECO:0000256" key="10">
    <source>
        <dbReference type="ARBA" id="ARBA00023264"/>
    </source>
</evidence>
<feature type="binding site" evidence="11 14">
    <location>
        <position position="133"/>
    </location>
    <ligand>
        <name>NAD(+)</name>
        <dbReference type="ChEBI" id="CHEBI:57540"/>
    </ligand>
</feature>
<dbReference type="PANTHER" id="PTHR43616">
    <property type="entry name" value="GLYCEROL DEHYDROGENASE"/>
    <property type="match status" value="1"/>
</dbReference>
<evidence type="ECO:0000256" key="11">
    <source>
        <dbReference type="HAMAP-Rule" id="MF_00497"/>
    </source>
</evidence>
<evidence type="ECO:0000256" key="4">
    <source>
        <dbReference type="ARBA" id="ARBA00022833"/>
    </source>
</evidence>